<accession>A0A8X6T3J5</accession>
<dbReference type="Gene3D" id="1.10.533.10">
    <property type="entry name" value="Death Domain, Fas"/>
    <property type="match status" value="1"/>
</dbReference>
<feature type="domain" description="Death" evidence="1">
    <location>
        <begin position="18"/>
        <end position="94"/>
    </location>
</feature>
<evidence type="ECO:0000313" key="3">
    <source>
        <dbReference type="Proteomes" id="UP000887013"/>
    </source>
</evidence>
<dbReference type="Proteomes" id="UP000887013">
    <property type="component" value="Unassembled WGS sequence"/>
</dbReference>
<dbReference type="InterPro" id="IPR011029">
    <property type="entry name" value="DEATH-like_dom_sf"/>
</dbReference>
<dbReference type="SUPFAM" id="SSF47986">
    <property type="entry name" value="DEATH domain"/>
    <property type="match status" value="1"/>
</dbReference>
<dbReference type="OrthoDB" id="4062651at2759"/>
<sequence>MAANIVYVQDLPFSCRGELCRILDLSGQWEELGGIHMAFDLETLAIIRGASLRGESPTWELLNKFSERNGTINQLFLMLARMDNQRGMHVLRSYVEERFHPLLRNEGIMHAH</sequence>
<dbReference type="AlphaFoldDB" id="A0A8X6T3J5"/>
<protein>
    <submittedName>
        <fullName evidence="2">Death domain-containing protein</fullName>
    </submittedName>
</protein>
<gene>
    <name evidence="2" type="primary">NCL1_54847</name>
    <name evidence="2" type="ORF">NPIL_372921</name>
</gene>
<evidence type="ECO:0000313" key="2">
    <source>
        <dbReference type="EMBL" id="GFS77323.1"/>
    </source>
</evidence>
<evidence type="ECO:0000259" key="1">
    <source>
        <dbReference type="Pfam" id="PF00531"/>
    </source>
</evidence>
<name>A0A8X6T3J5_NEPPI</name>
<comment type="caution">
    <text evidence="2">The sequence shown here is derived from an EMBL/GenBank/DDBJ whole genome shotgun (WGS) entry which is preliminary data.</text>
</comment>
<keyword evidence="3" id="KW-1185">Reference proteome</keyword>
<dbReference type="InterPro" id="IPR000488">
    <property type="entry name" value="Death_dom"/>
</dbReference>
<dbReference type="GO" id="GO:0007165">
    <property type="term" value="P:signal transduction"/>
    <property type="evidence" value="ECO:0007669"/>
    <property type="project" value="InterPro"/>
</dbReference>
<proteinExistence type="predicted"/>
<organism evidence="2 3">
    <name type="scientific">Nephila pilipes</name>
    <name type="common">Giant wood spider</name>
    <name type="synonym">Nephila maculata</name>
    <dbReference type="NCBI Taxonomy" id="299642"/>
    <lineage>
        <taxon>Eukaryota</taxon>
        <taxon>Metazoa</taxon>
        <taxon>Ecdysozoa</taxon>
        <taxon>Arthropoda</taxon>
        <taxon>Chelicerata</taxon>
        <taxon>Arachnida</taxon>
        <taxon>Araneae</taxon>
        <taxon>Araneomorphae</taxon>
        <taxon>Entelegynae</taxon>
        <taxon>Araneoidea</taxon>
        <taxon>Nephilidae</taxon>
        <taxon>Nephila</taxon>
    </lineage>
</organism>
<dbReference type="Pfam" id="PF00531">
    <property type="entry name" value="Death"/>
    <property type="match status" value="1"/>
</dbReference>
<dbReference type="EMBL" id="BMAW01050861">
    <property type="protein sequence ID" value="GFS77323.1"/>
    <property type="molecule type" value="Genomic_DNA"/>
</dbReference>
<reference evidence="2" key="1">
    <citation type="submission" date="2020-08" db="EMBL/GenBank/DDBJ databases">
        <title>Multicomponent nature underlies the extraordinary mechanical properties of spider dragline silk.</title>
        <authorList>
            <person name="Kono N."/>
            <person name="Nakamura H."/>
            <person name="Mori M."/>
            <person name="Yoshida Y."/>
            <person name="Ohtoshi R."/>
            <person name="Malay A.D."/>
            <person name="Moran D.A.P."/>
            <person name="Tomita M."/>
            <person name="Numata K."/>
            <person name="Arakawa K."/>
        </authorList>
    </citation>
    <scope>NUCLEOTIDE SEQUENCE</scope>
</reference>